<keyword evidence="2" id="KW-0446">Lipid-binding</keyword>
<dbReference type="Pfam" id="PF09607">
    <property type="entry name" value="BrkDBD"/>
    <property type="match status" value="1"/>
</dbReference>
<feature type="region of interest" description="Disordered" evidence="4">
    <location>
        <begin position="266"/>
        <end position="346"/>
    </location>
</feature>
<evidence type="ECO:0000259" key="5">
    <source>
        <dbReference type="PROSITE" id="PS51228"/>
    </source>
</evidence>
<dbReference type="GO" id="GO:0000062">
    <property type="term" value="F:fatty-acyl-CoA binding"/>
    <property type="evidence" value="ECO:0007669"/>
    <property type="project" value="InterPro"/>
</dbReference>
<comment type="caution">
    <text evidence="7">The sequence shown here is derived from an EMBL/GenBank/DDBJ whole genome shotgun (WGS) entry which is preliminary data.</text>
</comment>
<feature type="region of interest" description="Disordered" evidence="4">
    <location>
        <begin position="152"/>
        <end position="235"/>
    </location>
</feature>
<dbReference type="SUPFAM" id="SSF46689">
    <property type="entry name" value="Homeodomain-like"/>
    <property type="match status" value="1"/>
</dbReference>
<dbReference type="Gene3D" id="1.10.10.60">
    <property type="entry name" value="Homeodomain-like"/>
    <property type="match status" value="1"/>
</dbReference>
<dbReference type="Pfam" id="PF03221">
    <property type="entry name" value="HTH_Tnp_Tc5"/>
    <property type="match status" value="1"/>
</dbReference>
<organism evidence="7 8">
    <name type="scientific">Rhipicephalus microplus</name>
    <name type="common">Cattle tick</name>
    <name type="synonym">Boophilus microplus</name>
    <dbReference type="NCBI Taxonomy" id="6941"/>
    <lineage>
        <taxon>Eukaryota</taxon>
        <taxon>Metazoa</taxon>
        <taxon>Ecdysozoa</taxon>
        <taxon>Arthropoda</taxon>
        <taxon>Chelicerata</taxon>
        <taxon>Arachnida</taxon>
        <taxon>Acari</taxon>
        <taxon>Parasitiformes</taxon>
        <taxon>Ixodida</taxon>
        <taxon>Ixodoidea</taxon>
        <taxon>Ixodidae</taxon>
        <taxon>Rhipicephalinae</taxon>
        <taxon>Rhipicephalus</taxon>
        <taxon>Boophilus</taxon>
    </lineage>
</organism>
<feature type="compositionally biased region" description="Acidic residues" evidence="4">
    <location>
        <begin position="204"/>
        <end position="225"/>
    </location>
</feature>
<feature type="compositionally biased region" description="Basic and acidic residues" evidence="4">
    <location>
        <begin position="179"/>
        <end position="193"/>
    </location>
</feature>
<proteinExistence type="predicted"/>
<accession>A0A9J6DMB4</accession>
<dbReference type="VEuPathDB" id="VectorBase:LOC119171879"/>
<dbReference type="InterPro" id="IPR006600">
    <property type="entry name" value="HTH_CenpB_DNA-bd_dom"/>
</dbReference>
<dbReference type="InterPro" id="IPR009057">
    <property type="entry name" value="Homeodomain-like_sf"/>
</dbReference>
<dbReference type="GO" id="GO:0005737">
    <property type="term" value="C:cytoplasm"/>
    <property type="evidence" value="ECO:0007669"/>
    <property type="project" value="TreeGrafter"/>
</dbReference>
<name>A0A9J6DMB4_RHIMP</name>
<dbReference type="GO" id="GO:0003677">
    <property type="term" value="F:DNA binding"/>
    <property type="evidence" value="ECO:0007669"/>
    <property type="project" value="UniProtKB-KW"/>
</dbReference>
<reference evidence="7" key="1">
    <citation type="journal article" date="2020" name="Cell">
        <title>Large-Scale Comparative Analyses of Tick Genomes Elucidate Their Genetic Diversity and Vector Capacities.</title>
        <authorList>
            <consortium name="Tick Genome and Microbiome Consortium (TIGMIC)"/>
            <person name="Jia N."/>
            <person name="Wang J."/>
            <person name="Shi W."/>
            <person name="Du L."/>
            <person name="Sun Y."/>
            <person name="Zhan W."/>
            <person name="Jiang J.F."/>
            <person name="Wang Q."/>
            <person name="Zhang B."/>
            <person name="Ji P."/>
            <person name="Bell-Sakyi L."/>
            <person name="Cui X.M."/>
            <person name="Yuan T.T."/>
            <person name="Jiang B.G."/>
            <person name="Yang W.F."/>
            <person name="Lam T.T."/>
            <person name="Chang Q.C."/>
            <person name="Ding S.J."/>
            <person name="Wang X.J."/>
            <person name="Zhu J.G."/>
            <person name="Ruan X.D."/>
            <person name="Zhao L."/>
            <person name="Wei J.T."/>
            <person name="Ye R.Z."/>
            <person name="Que T.C."/>
            <person name="Du C.H."/>
            <person name="Zhou Y.H."/>
            <person name="Cheng J.X."/>
            <person name="Dai P.F."/>
            <person name="Guo W.B."/>
            <person name="Han X.H."/>
            <person name="Huang E.J."/>
            <person name="Li L.F."/>
            <person name="Wei W."/>
            <person name="Gao Y.C."/>
            <person name="Liu J.Z."/>
            <person name="Shao H.Z."/>
            <person name="Wang X."/>
            <person name="Wang C.C."/>
            <person name="Yang T.C."/>
            <person name="Huo Q.B."/>
            <person name="Li W."/>
            <person name="Chen H.Y."/>
            <person name="Chen S.E."/>
            <person name="Zhou L.G."/>
            <person name="Ni X.B."/>
            <person name="Tian J.H."/>
            <person name="Sheng Y."/>
            <person name="Liu T."/>
            <person name="Pan Y.S."/>
            <person name="Xia L.Y."/>
            <person name="Li J."/>
            <person name="Zhao F."/>
            <person name="Cao W.C."/>
        </authorList>
    </citation>
    <scope>NUCLEOTIDE SEQUENCE</scope>
    <source>
        <strain evidence="7">Rmic-2018</strain>
    </source>
</reference>
<sequence length="560" mass="62068">MTTEERFHAAVEVIRGLPKNVVGIENHHLQFHCVQDQFQPSHELQLKFYAYYKQATLGPVAECKVPKPRFWDIVGNAKWDAWMKLGDMSKQEAMEKYVEELVKVVKKCQETATEEQIVEAMSYTDHVAKFVDLLGPLFDSVPVPPQMAAAFPQVKLNGSRESEDDIETIEEQEQPLYSKADKKQSEDKPERKATGGMNGHGSDFESDEDEFSDTYDHMGDEDESGSPEPREREATGMVATAVNEALMNGSNRVLVQDSKSQLWAFYPDGSKPPNGELAFVRGGGDDNPHRGAPLPRSGPGAGRLPRSHRRRDGGAEGSAWPSRAAGRLPGATGGTGGGGGSGGRPQLALEVSEQLAVAVLRLQHTMDEVVARLEVLETLLQHAKVGHVYNAGRSIAITTIREKERNAILQAVCVCCGRVLNFGSTMGKYASYTAGFKLKAVQYALEHGNRAASRHFGVGETSIRYWRDQEEKLKAMKKTRRDFRGAKTGRYTNVEEQLVRHIRELRQDGCAVSLDIVQTEARRIARAQGIEAKESKASSGWTTRFMRCHGLALRRRTTLC</sequence>
<evidence type="ECO:0000313" key="8">
    <source>
        <dbReference type="Proteomes" id="UP000821866"/>
    </source>
</evidence>
<keyword evidence="3" id="KW-0238">DNA-binding</keyword>
<keyword evidence="8" id="KW-1185">Reference proteome</keyword>
<dbReference type="SUPFAM" id="SSF47027">
    <property type="entry name" value="Acyl-CoA binding protein"/>
    <property type="match status" value="1"/>
</dbReference>
<evidence type="ECO:0000256" key="4">
    <source>
        <dbReference type="SAM" id="MobiDB-lite"/>
    </source>
</evidence>
<dbReference type="GO" id="GO:0006631">
    <property type="term" value="P:fatty acid metabolic process"/>
    <property type="evidence" value="ECO:0007669"/>
    <property type="project" value="TreeGrafter"/>
</dbReference>
<dbReference type="InterPro" id="IPR014352">
    <property type="entry name" value="FERM/acyl-CoA-bd_prot_sf"/>
</dbReference>
<dbReference type="Gene3D" id="1.20.80.10">
    <property type="match status" value="1"/>
</dbReference>
<dbReference type="Pfam" id="PF00887">
    <property type="entry name" value="ACBP"/>
    <property type="match status" value="1"/>
</dbReference>
<evidence type="ECO:0000256" key="2">
    <source>
        <dbReference type="ARBA" id="ARBA00023121"/>
    </source>
</evidence>
<feature type="domain" description="HTH CENPB-type" evidence="6">
    <location>
        <begin position="482"/>
        <end position="555"/>
    </location>
</feature>
<feature type="compositionally biased region" description="Gly residues" evidence="4">
    <location>
        <begin position="331"/>
        <end position="343"/>
    </location>
</feature>
<feature type="compositionally biased region" description="Acidic residues" evidence="4">
    <location>
        <begin position="162"/>
        <end position="173"/>
    </location>
</feature>
<dbReference type="Proteomes" id="UP000821866">
    <property type="component" value="Chromosome 6"/>
</dbReference>
<dbReference type="InterPro" id="IPR018586">
    <property type="entry name" value="Brinker_DNA-bd"/>
</dbReference>
<evidence type="ECO:0000259" key="6">
    <source>
        <dbReference type="PROSITE" id="PS51253"/>
    </source>
</evidence>
<gene>
    <name evidence="7" type="ORF">HPB51_010889</name>
</gene>
<dbReference type="AlphaFoldDB" id="A0A9J6DMB4"/>
<dbReference type="PROSITE" id="PS51253">
    <property type="entry name" value="HTH_CENPB"/>
    <property type="match status" value="1"/>
</dbReference>
<evidence type="ECO:0000256" key="1">
    <source>
        <dbReference type="ARBA" id="ARBA00004123"/>
    </source>
</evidence>
<dbReference type="SMART" id="SM00674">
    <property type="entry name" value="CENPB"/>
    <property type="match status" value="1"/>
</dbReference>
<reference evidence="7" key="2">
    <citation type="submission" date="2021-09" db="EMBL/GenBank/DDBJ databases">
        <authorList>
            <person name="Jia N."/>
            <person name="Wang J."/>
            <person name="Shi W."/>
            <person name="Du L."/>
            <person name="Sun Y."/>
            <person name="Zhan W."/>
            <person name="Jiang J."/>
            <person name="Wang Q."/>
            <person name="Zhang B."/>
            <person name="Ji P."/>
            <person name="Sakyi L.B."/>
            <person name="Cui X."/>
            <person name="Yuan T."/>
            <person name="Jiang B."/>
            <person name="Yang W."/>
            <person name="Lam T.T.-Y."/>
            <person name="Chang Q."/>
            <person name="Ding S."/>
            <person name="Wang X."/>
            <person name="Zhu J."/>
            <person name="Ruan X."/>
            <person name="Zhao L."/>
            <person name="Wei J."/>
            <person name="Que T."/>
            <person name="Du C."/>
            <person name="Cheng J."/>
            <person name="Dai P."/>
            <person name="Han X."/>
            <person name="Huang E."/>
            <person name="Gao Y."/>
            <person name="Liu J."/>
            <person name="Shao H."/>
            <person name="Ye R."/>
            <person name="Li L."/>
            <person name="Wei W."/>
            <person name="Wang X."/>
            <person name="Wang C."/>
            <person name="Huo Q."/>
            <person name="Li W."/>
            <person name="Guo W."/>
            <person name="Chen H."/>
            <person name="Chen S."/>
            <person name="Zhou L."/>
            <person name="Zhou L."/>
            <person name="Ni X."/>
            <person name="Tian J."/>
            <person name="Zhou Y."/>
            <person name="Sheng Y."/>
            <person name="Liu T."/>
            <person name="Pan Y."/>
            <person name="Xia L."/>
            <person name="Li J."/>
            <person name="Zhao F."/>
            <person name="Cao W."/>
        </authorList>
    </citation>
    <scope>NUCLEOTIDE SEQUENCE</scope>
    <source>
        <strain evidence="7">Rmic-2018</strain>
        <tissue evidence="7">Larvae</tissue>
    </source>
</reference>
<dbReference type="PANTHER" id="PTHR23310:SF77">
    <property type="entry name" value="LD25952P"/>
    <property type="match status" value="1"/>
</dbReference>
<evidence type="ECO:0000256" key="3">
    <source>
        <dbReference type="ARBA" id="ARBA00023125"/>
    </source>
</evidence>
<dbReference type="GO" id="GO:0005634">
    <property type="term" value="C:nucleus"/>
    <property type="evidence" value="ECO:0007669"/>
    <property type="project" value="UniProtKB-SubCell"/>
</dbReference>
<dbReference type="PANTHER" id="PTHR23310">
    <property type="entry name" value="ACYL-COA-BINDING PROTEIN, ACBP"/>
    <property type="match status" value="1"/>
</dbReference>
<evidence type="ECO:0000313" key="7">
    <source>
        <dbReference type="EMBL" id="KAH8023105.1"/>
    </source>
</evidence>
<feature type="domain" description="ACB" evidence="5">
    <location>
        <begin position="3"/>
        <end position="110"/>
    </location>
</feature>
<dbReference type="EMBL" id="JABSTU010000008">
    <property type="protein sequence ID" value="KAH8023105.1"/>
    <property type="molecule type" value="Genomic_DNA"/>
</dbReference>
<dbReference type="PROSITE" id="PS51228">
    <property type="entry name" value="ACB_2"/>
    <property type="match status" value="1"/>
</dbReference>
<comment type="subcellular location">
    <subcellularLocation>
        <location evidence="1">Nucleus</location>
    </subcellularLocation>
</comment>
<dbReference type="InterPro" id="IPR035984">
    <property type="entry name" value="Acyl-CoA-binding_sf"/>
</dbReference>
<dbReference type="InterPro" id="IPR000582">
    <property type="entry name" value="Acyl-CoA-binding_protein"/>
</dbReference>
<protein>
    <submittedName>
        <fullName evidence="7">Uncharacterized protein</fullName>
    </submittedName>
</protein>